<proteinExistence type="inferred from homology"/>
<keyword evidence="8" id="KW-1185">Reference proteome</keyword>
<name>A0AAD7AFT3_9AGAR</name>
<dbReference type="AlphaFoldDB" id="A0AAD7AFT3"/>
<accession>A0AAD7AFT3</accession>
<dbReference type="InterPro" id="IPR015943">
    <property type="entry name" value="WD40/YVTN_repeat-like_dom_sf"/>
</dbReference>
<protein>
    <submittedName>
        <fullName evidence="7">WD40-repeat-containing domain protein</fullName>
    </submittedName>
</protein>
<dbReference type="SMART" id="SM00320">
    <property type="entry name" value="WD40"/>
    <property type="match status" value="2"/>
</dbReference>
<evidence type="ECO:0000256" key="1">
    <source>
        <dbReference type="ARBA" id="ARBA00008075"/>
    </source>
</evidence>
<feature type="repeat" description="WD" evidence="6">
    <location>
        <begin position="149"/>
        <end position="191"/>
    </location>
</feature>
<dbReference type="Proteomes" id="UP001218218">
    <property type="component" value="Unassembled WGS sequence"/>
</dbReference>
<dbReference type="PROSITE" id="PS50294">
    <property type="entry name" value="WD_REPEATS_REGION"/>
    <property type="match status" value="1"/>
</dbReference>
<reference evidence="7" key="1">
    <citation type="submission" date="2023-03" db="EMBL/GenBank/DDBJ databases">
        <title>Massive genome expansion in bonnet fungi (Mycena s.s.) driven by repeated elements and novel gene families across ecological guilds.</title>
        <authorList>
            <consortium name="Lawrence Berkeley National Laboratory"/>
            <person name="Harder C.B."/>
            <person name="Miyauchi S."/>
            <person name="Viragh M."/>
            <person name="Kuo A."/>
            <person name="Thoen E."/>
            <person name="Andreopoulos B."/>
            <person name="Lu D."/>
            <person name="Skrede I."/>
            <person name="Drula E."/>
            <person name="Henrissat B."/>
            <person name="Morin E."/>
            <person name="Kohler A."/>
            <person name="Barry K."/>
            <person name="LaButti K."/>
            <person name="Morin E."/>
            <person name="Salamov A."/>
            <person name="Lipzen A."/>
            <person name="Mereny Z."/>
            <person name="Hegedus B."/>
            <person name="Baldrian P."/>
            <person name="Stursova M."/>
            <person name="Weitz H."/>
            <person name="Taylor A."/>
            <person name="Grigoriev I.V."/>
            <person name="Nagy L.G."/>
            <person name="Martin F."/>
            <person name="Kauserud H."/>
        </authorList>
    </citation>
    <scope>NUCLEOTIDE SEQUENCE</scope>
    <source>
        <strain evidence="7">CBHHK002</strain>
    </source>
</reference>
<evidence type="ECO:0000313" key="8">
    <source>
        <dbReference type="Proteomes" id="UP001218218"/>
    </source>
</evidence>
<keyword evidence="2 6" id="KW-0853">WD repeat</keyword>
<sequence length="507" mass="55599">MITIPARFRVAKKITLPRMNRGRGDGTRGAARELNNAHKASMQLFPWAVGAAETLFNGSWRAADRFRKMLEEFEHALAVVAANCLHVLHTDGLFSYCFPLDDKVSENGDIPQVAWALRSSAPSDPLVIVADHRRVFVFSIRQKQVIGYIRGHGGRITSIAVHPRSPNIFATTSADFTTRIYNLDHPTVSQAPENPAWPPWNGPSLGSAAHGADGFDATGDGCGHCFQLLVGGRSGGHAWDVLNASFHPRLPLIATCGADRHVKIWRILSDKSETLCRDDKPLFSARITTSRVLSIAWVGEDLLLIHTATTYTPVRPEGSSEYDLQLPEIIDPGTIDIFQWLGLKRFFPTSDSTLDPTVRGAASDYQESASYIVISTEPLTFPENVPVDPISNISQPQMRPGYVLLVYPESTDVLLAHVSKFRPRTLPPNNIADSLVDVTKRIRLDESRSPSPDASARGGTPAAEHLFQFDDSEPGVQIAACALTRSGKVVILGSEGRIWFLTEEAQP</sequence>
<comment type="caution">
    <text evidence="7">The sequence shown here is derived from an EMBL/GenBank/DDBJ whole genome shotgun (WGS) entry which is preliminary data.</text>
</comment>
<keyword evidence="4" id="KW-0805">Transcription regulation</keyword>
<evidence type="ECO:0000256" key="4">
    <source>
        <dbReference type="ARBA" id="ARBA00023015"/>
    </source>
</evidence>
<gene>
    <name evidence="7" type="ORF">DFH08DRAFT_851613</name>
</gene>
<dbReference type="Gene3D" id="2.130.10.10">
    <property type="entry name" value="YVTN repeat-like/Quinoprotein amine dehydrogenase"/>
    <property type="match status" value="1"/>
</dbReference>
<evidence type="ECO:0000313" key="7">
    <source>
        <dbReference type="EMBL" id="KAJ7357313.1"/>
    </source>
</evidence>
<keyword evidence="5" id="KW-0804">Transcription</keyword>
<evidence type="ECO:0000256" key="5">
    <source>
        <dbReference type="ARBA" id="ARBA00023163"/>
    </source>
</evidence>
<dbReference type="EMBL" id="JARIHO010000008">
    <property type="protein sequence ID" value="KAJ7357313.1"/>
    <property type="molecule type" value="Genomic_DNA"/>
</dbReference>
<feature type="repeat" description="WD" evidence="6">
    <location>
        <begin position="234"/>
        <end position="275"/>
    </location>
</feature>
<dbReference type="PROSITE" id="PS50082">
    <property type="entry name" value="WD_REPEATS_2"/>
    <property type="match status" value="2"/>
</dbReference>
<evidence type="ECO:0000256" key="2">
    <source>
        <dbReference type="ARBA" id="ARBA00022574"/>
    </source>
</evidence>
<dbReference type="Pfam" id="PF00400">
    <property type="entry name" value="WD40"/>
    <property type="match status" value="2"/>
</dbReference>
<organism evidence="7 8">
    <name type="scientific">Mycena albidolilacea</name>
    <dbReference type="NCBI Taxonomy" id="1033008"/>
    <lineage>
        <taxon>Eukaryota</taxon>
        <taxon>Fungi</taxon>
        <taxon>Dikarya</taxon>
        <taxon>Basidiomycota</taxon>
        <taxon>Agaricomycotina</taxon>
        <taxon>Agaricomycetes</taxon>
        <taxon>Agaricomycetidae</taxon>
        <taxon>Agaricales</taxon>
        <taxon>Marasmiineae</taxon>
        <taxon>Mycenaceae</taxon>
        <taxon>Mycena</taxon>
    </lineage>
</organism>
<keyword evidence="3" id="KW-0677">Repeat</keyword>
<evidence type="ECO:0000256" key="3">
    <source>
        <dbReference type="ARBA" id="ARBA00022737"/>
    </source>
</evidence>
<dbReference type="InterPro" id="IPR001680">
    <property type="entry name" value="WD40_rpt"/>
</dbReference>
<evidence type="ECO:0000256" key="6">
    <source>
        <dbReference type="PROSITE-ProRule" id="PRU00221"/>
    </source>
</evidence>
<dbReference type="PANTHER" id="PTHR10253">
    <property type="entry name" value="POLYCOMB PROTEIN"/>
    <property type="match status" value="1"/>
</dbReference>
<dbReference type="SUPFAM" id="SSF50978">
    <property type="entry name" value="WD40 repeat-like"/>
    <property type="match status" value="1"/>
</dbReference>
<dbReference type="InterPro" id="IPR051243">
    <property type="entry name" value="PcG_WD-repeat"/>
</dbReference>
<comment type="similarity">
    <text evidence="1">Belongs to the WD repeat ESC family.</text>
</comment>
<dbReference type="InterPro" id="IPR036322">
    <property type="entry name" value="WD40_repeat_dom_sf"/>
</dbReference>